<organism evidence="6 7">
    <name type="scientific">Jiella sonneratiae</name>
    <dbReference type="NCBI Taxonomy" id="2816856"/>
    <lineage>
        <taxon>Bacteria</taxon>
        <taxon>Pseudomonadati</taxon>
        <taxon>Pseudomonadota</taxon>
        <taxon>Alphaproteobacteria</taxon>
        <taxon>Hyphomicrobiales</taxon>
        <taxon>Aurantimonadaceae</taxon>
        <taxon>Jiella</taxon>
    </lineage>
</organism>
<dbReference type="SUPFAM" id="SSF63965">
    <property type="entry name" value="Precorrin-8X methylmutase CbiC/CobH"/>
    <property type="match status" value="1"/>
</dbReference>
<keyword evidence="3" id="KW-0169">Cobalamin biosynthesis</keyword>
<evidence type="ECO:0000259" key="5">
    <source>
        <dbReference type="Pfam" id="PF02570"/>
    </source>
</evidence>
<comment type="similarity">
    <text evidence="2">Belongs to the CobH/CbiC family.</text>
</comment>
<evidence type="ECO:0000313" key="6">
    <source>
        <dbReference type="EMBL" id="MBO0903612.1"/>
    </source>
</evidence>
<evidence type="ECO:0000256" key="2">
    <source>
        <dbReference type="ARBA" id="ARBA00009774"/>
    </source>
</evidence>
<keyword evidence="7" id="KW-1185">Reference proteome</keyword>
<reference evidence="6 7" key="1">
    <citation type="submission" date="2021-03" db="EMBL/GenBank/DDBJ databases">
        <title>Whole genome sequence of Jiella sp. MQZ13P-4.</title>
        <authorList>
            <person name="Tuo L."/>
        </authorList>
    </citation>
    <scope>NUCLEOTIDE SEQUENCE [LARGE SCALE GENOMIC DNA]</scope>
    <source>
        <strain evidence="6 7">MQZ13P-4</strain>
    </source>
</reference>
<dbReference type="PANTHER" id="PTHR43588">
    <property type="entry name" value="COBALT-PRECORRIN-8 METHYLMUTASE"/>
    <property type="match status" value="1"/>
</dbReference>
<keyword evidence="4 6" id="KW-0413">Isomerase</keyword>
<name>A0ABS3J1S1_9HYPH</name>
<dbReference type="EC" id="5.4.99.61" evidence="6"/>
<proteinExistence type="inferred from homology"/>
<evidence type="ECO:0000256" key="3">
    <source>
        <dbReference type="ARBA" id="ARBA00022573"/>
    </source>
</evidence>
<dbReference type="Gene3D" id="3.40.50.10230">
    <property type="entry name" value="Cobalamin biosynthesis CobH/CbiC, precorrin-8X methylmutase"/>
    <property type="match status" value="1"/>
</dbReference>
<comment type="caution">
    <text evidence="6">The sequence shown here is derived from an EMBL/GenBank/DDBJ whole genome shotgun (WGS) entry which is preliminary data.</text>
</comment>
<evidence type="ECO:0000256" key="1">
    <source>
        <dbReference type="ARBA" id="ARBA00004953"/>
    </source>
</evidence>
<dbReference type="NCBIfam" id="NF006136">
    <property type="entry name" value="PRK08285.1"/>
    <property type="match status" value="1"/>
</dbReference>
<comment type="pathway">
    <text evidence="1">Cofactor biosynthesis; adenosylcobalamin biosynthesis.</text>
</comment>
<dbReference type="EMBL" id="JAFMPY010000006">
    <property type="protein sequence ID" value="MBO0903612.1"/>
    <property type="molecule type" value="Genomic_DNA"/>
</dbReference>
<dbReference type="GO" id="GO:0016993">
    <property type="term" value="F:precorrin-8X methylmutase activity"/>
    <property type="evidence" value="ECO:0007669"/>
    <property type="project" value="UniProtKB-EC"/>
</dbReference>
<dbReference type="InterPro" id="IPR003722">
    <property type="entry name" value="Cbl_synth_CobH/CbiC"/>
</dbReference>
<evidence type="ECO:0000313" key="7">
    <source>
        <dbReference type="Proteomes" id="UP000664288"/>
    </source>
</evidence>
<feature type="domain" description="Cobalamin biosynthesis precorrin-8X methylmutase CobH/CbiC" evidence="5">
    <location>
        <begin position="326"/>
        <end position="520"/>
    </location>
</feature>
<protein>
    <submittedName>
        <fullName evidence="6">Precorrin-8X methylmutase</fullName>
        <ecNumber evidence="6">5.4.99.61</ecNumber>
    </submittedName>
</protein>
<evidence type="ECO:0000256" key="4">
    <source>
        <dbReference type="ARBA" id="ARBA00023235"/>
    </source>
</evidence>
<dbReference type="InterPro" id="IPR036588">
    <property type="entry name" value="CobH/CbiC_sf"/>
</dbReference>
<accession>A0ABS3J1S1</accession>
<gene>
    <name evidence="6" type="ORF">J1C47_08150</name>
</gene>
<dbReference type="Pfam" id="PF02570">
    <property type="entry name" value="CbiC"/>
    <property type="match status" value="1"/>
</dbReference>
<dbReference type="PANTHER" id="PTHR43588:SF1">
    <property type="entry name" value="COBALT-PRECORRIN-8 METHYLMUTASE"/>
    <property type="match status" value="1"/>
</dbReference>
<dbReference type="Proteomes" id="UP000664288">
    <property type="component" value="Unassembled WGS sequence"/>
</dbReference>
<sequence>MPLFDRYAIIDWSAANTPTTGRDSIWIALAAREGRDVRMVETVNPPTRSAAMAHLRQFLRDALAEEKTVFCGFDFPFGYPKGGAAAVAGEGGWEALWAYFAEALQDRDDNFSNRFEVTGRLNRERLAFAPMYWGRPMHQEVPGLSVTKPDPYPTALAEKRIGEARTGKAQPVWKLNFTGSVGSQAITGMARLDHLRRDPEFAGKIAVWPFETRFAEAISAPVVLAEIYPGLVDIERGEKSCLDEAQVDTLAELFARLDAAERFGPLLDVPSGLSDEEIAAVLAEEGWIVGLDQLKEANLVADKGGGFDSFAGSVSGDAYLKDPASIYAESFRIIREEADLSALPAEAEPLAVRMIHACGMTDILADLAISEGAVAAGRAALDAGAPILCDSEMVAHGIIGANLKQQNKIVCRLTDPRTRRIAEREGTTRSAAQVDLWSDDLLEGAIVAIGNAPTALFRLLERLDEGAPRPALIIGLPVGFVGAAESKAALAADSRGVPFVTLAGRRGGSALAAAAVNALAVGAEAP</sequence>